<dbReference type="SUPFAM" id="SSF56281">
    <property type="entry name" value="Metallo-hydrolase/oxidoreductase"/>
    <property type="match status" value="1"/>
</dbReference>
<evidence type="ECO:0000256" key="3">
    <source>
        <dbReference type="ARBA" id="ARBA00006759"/>
    </source>
</evidence>
<dbReference type="InterPro" id="IPR035680">
    <property type="entry name" value="Clx_II_MBL"/>
</dbReference>
<organism evidence="9 10">
    <name type="scientific">Rhodosalinus halophilus</name>
    <dbReference type="NCBI Taxonomy" id="2259333"/>
    <lineage>
        <taxon>Bacteria</taxon>
        <taxon>Pseudomonadati</taxon>
        <taxon>Pseudomonadota</taxon>
        <taxon>Alphaproteobacteria</taxon>
        <taxon>Rhodobacterales</taxon>
        <taxon>Paracoccaceae</taxon>
        <taxon>Rhodosalinus</taxon>
    </lineage>
</organism>
<feature type="binding site" evidence="7">
    <location>
        <position position="61"/>
    </location>
    <ligand>
        <name>Zn(2+)</name>
        <dbReference type="ChEBI" id="CHEBI:29105"/>
        <label>2</label>
    </ligand>
</feature>
<comment type="pathway">
    <text evidence="2 7">Secondary metabolite metabolism; methylglyoxal degradation; (R)-lactate from methylglyoxal: step 2/2.</text>
</comment>
<feature type="binding site" evidence="7">
    <location>
        <position position="58"/>
    </location>
    <ligand>
        <name>Zn(2+)</name>
        <dbReference type="ChEBI" id="CHEBI:29105"/>
        <label>1</label>
    </ligand>
</feature>
<dbReference type="GO" id="GO:0046872">
    <property type="term" value="F:metal ion binding"/>
    <property type="evidence" value="ECO:0007669"/>
    <property type="project" value="UniProtKB-KW"/>
</dbReference>
<evidence type="ECO:0000256" key="6">
    <source>
        <dbReference type="ARBA" id="ARBA00022833"/>
    </source>
</evidence>
<dbReference type="OrthoDB" id="9802248at2"/>
<dbReference type="GO" id="GO:0004416">
    <property type="term" value="F:hydroxyacylglutathione hydrolase activity"/>
    <property type="evidence" value="ECO:0007669"/>
    <property type="project" value="UniProtKB-UniRule"/>
</dbReference>
<comment type="cofactor">
    <cofactor evidence="7">
        <name>Zn(2+)</name>
        <dbReference type="ChEBI" id="CHEBI:29105"/>
    </cofactor>
    <text evidence="7">Binds 2 Zn(2+) ions per subunit.</text>
</comment>
<evidence type="ECO:0000313" key="10">
    <source>
        <dbReference type="Proteomes" id="UP000253370"/>
    </source>
</evidence>
<comment type="caution">
    <text evidence="9">The sequence shown here is derived from an EMBL/GenBank/DDBJ whole genome shotgun (WGS) entry which is preliminary data.</text>
</comment>
<dbReference type="PIRSF" id="PIRSF005457">
    <property type="entry name" value="Glx"/>
    <property type="match status" value="1"/>
</dbReference>
<dbReference type="HAMAP" id="MF_01374">
    <property type="entry name" value="Glyoxalase_2"/>
    <property type="match status" value="1"/>
</dbReference>
<feature type="binding site" evidence="7">
    <location>
        <position position="114"/>
    </location>
    <ligand>
        <name>Zn(2+)</name>
        <dbReference type="ChEBI" id="CHEBI:29105"/>
        <label>1</label>
    </ligand>
</feature>
<comment type="catalytic activity">
    <reaction evidence="1 7">
        <text>an S-(2-hydroxyacyl)glutathione + H2O = a 2-hydroxy carboxylate + glutathione + H(+)</text>
        <dbReference type="Rhea" id="RHEA:21864"/>
        <dbReference type="ChEBI" id="CHEBI:15377"/>
        <dbReference type="ChEBI" id="CHEBI:15378"/>
        <dbReference type="ChEBI" id="CHEBI:57925"/>
        <dbReference type="ChEBI" id="CHEBI:58896"/>
        <dbReference type="ChEBI" id="CHEBI:71261"/>
        <dbReference type="EC" id="3.1.2.6"/>
    </reaction>
</comment>
<dbReference type="InterPro" id="IPR017782">
    <property type="entry name" value="Hydroxyacylglutathione_Hdrlase"/>
</dbReference>
<dbReference type="RefSeq" id="WP_113288956.1">
    <property type="nucleotide sequence ID" value="NZ_QNTQ01000006.1"/>
</dbReference>
<evidence type="ECO:0000256" key="7">
    <source>
        <dbReference type="HAMAP-Rule" id="MF_01374"/>
    </source>
</evidence>
<feature type="domain" description="Metallo-beta-lactamase" evidence="8">
    <location>
        <begin position="13"/>
        <end position="171"/>
    </location>
</feature>
<dbReference type="Pfam" id="PF00753">
    <property type="entry name" value="Lactamase_B"/>
    <property type="match status" value="1"/>
</dbReference>
<dbReference type="EC" id="3.1.2.6" evidence="7"/>
<gene>
    <name evidence="7 9" type="primary">gloB</name>
    <name evidence="9" type="ORF">DRV85_08190</name>
</gene>
<feature type="binding site" evidence="7">
    <location>
        <position position="56"/>
    </location>
    <ligand>
        <name>Zn(2+)</name>
        <dbReference type="ChEBI" id="CHEBI:29105"/>
        <label>1</label>
    </ligand>
</feature>
<keyword evidence="6 7" id="KW-0862">Zinc</keyword>
<dbReference type="NCBIfam" id="TIGR03413">
    <property type="entry name" value="GSH_gloB"/>
    <property type="match status" value="1"/>
</dbReference>
<dbReference type="EMBL" id="QNTQ01000006">
    <property type="protein sequence ID" value="RBI85698.1"/>
    <property type="molecule type" value="Genomic_DNA"/>
</dbReference>
<feature type="binding site" evidence="7">
    <location>
        <position position="171"/>
    </location>
    <ligand>
        <name>Zn(2+)</name>
        <dbReference type="ChEBI" id="CHEBI:29105"/>
        <label>2</label>
    </ligand>
</feature>
<evidence type="ECO:0000256" key="1">
    <source>
        <dbReference type="ARBA" id="ARBA00001623"/>
    </source>
</evidence>
<sequence length="255" mass="27405">MPLEIVTVPCLSDNYAYLAHDAETGTTAVVDVPEAAPILAALEGRGWRADIVLLTHHHADHVQGLGALSERFSPRVVGAAADAHRLPPLDVEVREGDTVEIGAERGTVIEVPGHTLGHIAFHFPDSRAAFTADSLMAFGCGRVFEGTMPQMWESLSKLAALPSDTLIYSGHEYTLANGKFARSVEPGNASLISRIEESERARAEGRPTVPSELALELETNPFLRPDSPEIRKAVGLPDASPAEVFAAVRARKDNF</sequence>
<comment type="function">
    <text evidence="7">Thiolesterase that catalyzes the hydrolysis of S-D-lactoyl-glutathione to form glutathione and D-lactic acid.</text>
</comment>
<reference evidence="9 10" key="1">
    <citation type="submission" date="2018-07" db="EMBL/GenBank/DDBJ databases">
        <title>Rhodosalinus sp. strain E84T genomic sequence and assembly.</title>
        <authorList>
            <person name="Liu Z.-W."/>
            <person name="Lu D.-C."/>
        </authorList>
    </citation>
    <scope>NUCLEOTIDE SEQUENCE [LARGE SCALE GENOMIC DNA]</scope>
    <source>
        <strain evidence="9 10">E84</strain>
    </source>
</reference>
<feature type="binding site" evidence="7">
    <location>
        <position position="60"/>
    </location>
    <ligand>
        <name>Zn(2+)</name>
        <dbReference type="ChEBI" id="CHEBI:29105"/>
        <label>2</label>
    </ligand>
</feature>
<dbReference type="PANTHER" id="PTHR43705">
    <property type="entry name" value="HYDROXYACYLGLUTATHIONE HYDROLASE"/>
    <property type="match status" value="1"/>
</dbReference>
<comment type="subunit">
    <text evidence="7">Monomer.</text>
</comment>
<dbReference type="PANTHER" id="PTHR43705:SF1">
    <property type="entry name" value="HYDROXYACYLGLUTATHIONE HYDROLASE GLOB"/>
    <property type="match status" value="1"/>
</dbReference>
<dbReference type="InterPro" id="IPR001279">
    <property type="entry name" value="Metallo-B-lactamas"/>
</dbReference>
<proteinExistence type="inferred from homology"/>
<dbReference type="InterPro" id="IPR032282">
    <property type="entry name" value="HAGH_C"/>
</dbReference>
<dbReference type="Pfam" id="PF16123">
    <property type="entry name" value="HAGH_C"/>
    <property type="match status" value="1"/>
</dbReference>
<dbReference type="Proteomes" id="UP000253370">
    <property type="component" value="Unassembled WGS sequence"/>
</dbReference>
<keyword evidence="10" id="KW-1185">Reference proteome</keyword>
<dbReference type="InterPro" id="IPR036866">
    <property type="entry name" value="RibonucZ/Hydroxyglut_hydro"/>
</dbReference>
<name>A0A365UB67_9RHOB</name>
<dbReference type="AlphaFoldDB" id="A0A365UB67"/>
<evidence type="ECO:0000259" key="8">
    <source>
        <dbReference type="SMART" id="SM00849"/>
    </source>
</evidence>
<dbReference type="GO" id="GO:0019243">
    <property type="term" value="P:methylglyoxal catabolic process to D-lactate via S-lactoyl-glutathione"/>
    <property type="evidence" value="ECO:0007669"/>
    <property type="project" value="UniProtKB-UniRule"/>
</dbReference>
<feature type="binding site" evidence="7">
    <location>
        <position position="133"/>
    </location>
    <ligand>
        <name>Zn(2+)</name>
        <dbReference type="ChEBI" id="CHEBI:29105"/>
        <label>2</label>
    </ligand>
</feature>
<evidence type="ECO:0000256" key="5">
    <source>
        <dbReference type="ARBA" id="ARBA00022801"/>
    </source>
</evidence>
<evidence type="ECO:0000256" key="2">
    <source>
        <dbReference type="ARBA" id="ARBA00004963"/>
    </source>
</evidence>
<accession>A0A365UB67</accession>
<dbReference type="InterPro" id="IPR050110">
    <property type="entry name" value="Glyoxalase_II_hydrolase"/>
</dbReference>
<keyword evidence="4 7" id="KW-0479">Metal-binding</keyword>
<dbReference type="CDD" id="cd07723">
    <property type="entry name" value="hydroxyacylglutathione_hydrolase_MBL-fold"/>
    <property type="match status" value="1"/>
</dbReference>
<dbReference type="Gene3D" id="3.60.15.10">
    <property type="entry name" value="Ribonuclease Z/Hydroxyacylglutathione hydrolase-like"/>
    <property type="match status" value="1"/>
</dbReference>
<keyword evidence="5 7" id="KW-0378">Hydrolase</keyword>
<evidence type="ECO:0000256" key="4">
    <source>
        <dbReference type="ARBA" id="ARBA00022723"/>
    </source>
</evidence>
<dbReference type="UniPathway" id="UPA00619">
    <property type="reaction ID" value="UER00676"/>
</dbReference>
<dbReference type="SMART" id="SM00849">
    <property type="entry name" value="Lactamase_B"/>
    <property type="match status" value="1"/>
</dbReference>
<feature type="binding site" evidence="7">
    <location>
        <position position="133"/>
    </location>
    <ligand>
        <name>Zn(2+)</name>
        <dbReference type="ChEBI" id="CHEBI:29105"/>
        <label>1</label>
    </ligand>
</feature>
<protein>
    <recommendedName>
        <fullName evidence="7">Hydroxyacylglutathione hydrolase</fullName>
        <ecNumber evidence="7">3.1.2.6</ecNumber>
    </recommendedName>
    <alternativeName>
        <fullName evidence="7">Glyoxalase II</fullName>
        <shortName evidence="7">Glx II</shortName>
    </alternativeName>
</protein>
<comment type="similarity">
    <text evidence="3 7">Belongs to the metallo-beta-lactamase superfamily. Glyoxalase II family.</text>
</comment>
<evidence type="ECO:0000313" key="9">
    <source>
        <dbReference type="EMBL" id="RBI85698.1"/>
    </source>
</evidence>